<comment type="caution">
    <text evidence="2">The sequence shown here is derived from an EMBL/GenBank/DDBJ whole genome shotgun (WGS) entry which is preliminary data.</text>
</comment>
<dbReference type="Proteomes" id="UP000031668">
    <property type="component" value="Unassembled WGS sequence"/>
</dbReference>
<accession>A0A0C2MHQ1</accession>
<reference evidence="2 3" key="1">
    <citation type="journal article" date="2014" name="Genome Biol. Evol.">
        <title>The genome of the myxosporean Thelohanellus kitauei shows adaptations to nutrient acquisition within its fish host.</title>
        <authorList>
            <person name="Yang Y."/>
            <person name="Xiong J."/>
            <person name="Zhou Z."/>
            <person name="Huo F."/>
            <person name="Miao W."/>
            <person name="Ran C."/>
            <person name="Liu Y."/>
            <person name="Zhang J."/>
            <person name="Feng J."/>
            <person name="Wang M."/>
            <person name="Wang M."/>
            <person name="Wang L."/>
            <person name="Yao B."/>
        </authorList>
    </citation>
    <scope>NUCLEOTIDE SEQUENCE [LARGE SCALE GENOMIC DNA]</scope>
    <source>
        <strain evidence="2">Wuqing</strain>
    </source>
</reference>
<gene>
    <name evidence="2" type="ORF">RF11_05106</name>
</gene>
<keyword evidence="3" id="KW-1185">Reference proteome</keyword>
<dbReference type="EMBL" id="JWZT01004536">
    <property type="protein sequence ID" value="KII63889.1"/>
    <property type="molecule type" value="Genomic_DNA"/>
</dbReference>
<evidence type="ECO:0000313" key="2">
    <source>
        <dbReference type="EMBL" id="KII63889.1"/>
    </source>
</evidence>
<evidence type="ECO:0000256" key="1">
    <source>
        <dbReference type="SAM" id="Phobius"/>
    </source>
</evidence>
<name>A0A0C2MHQ1_THEKT</name>
<protein>
    <submittedName>
        <fullName evidence="2">Uncharacterized protein</fullName>
    </submittedName>
</protein>
<organism evidence="2 3">
    <name type="scientific">Thelohanellus kitauei</name>
    <name type="common">Myxosporean</name>
    <dbReference type="NCBI Taxonomy" id="669202"/>
    <lineage>
        <taxon>Eukaryota</taxon>
        <taxon>Metazoa</taxon>
        <taxon>Cnidaria</taxon>
        <taxon>Myxozoa</taxon>
        <taxon>Myxosporea</taxon>
        <taxon>Bivalvulida</taxon>
        <taxon>Platysporina</taxon>
        <taxon>Myxobolidae</taxon>
        <taxon>Thelohanellus</taxon>
    </lineage>
</organism>
<proteinExistence type="predicted"/>
<keyword evidence="1" id="KW-0472">Membrane</keyword>
<feature type="transmembrane region" description="Helical" evidence="1">
    <location>
        <begin position="7"/>
        <end position="25"/>
    </location>
</feature>
<keyword evidence="1" id="KW-1133">Transmembrane helix</keyword>
<keyword evidence="1" id="KW-0812">Transmembrane</keyword>
<sequence>MKDCLYFCKIFMVMTWIIAISTIFADCHCNENDYKVTKHYFEERSAFDPSLVIRDYLLTEFTELVEAVIVCSFQYAGAQFTTFLNDMQSADCRRISDSLKSCLTMDFRQVSEQHIEKRYLVQ</sequence>
<dbReference type="AlphaFoldDB" id="A0A0C2MHQ1"/>
<evidence type="ECO:0000313" key="3">
    <source>
        <dbReference type="Proteomes" id="UP000031668"/>
    </source>
</evidence>